<keyword evidence="4" id="KW-1185">Reference proteome</keyword>
<dbReference type="Proteomes" id="UP000197153">
    <property type="component" value="Chromosome 2"/>
</dbReference>
<dbReference type="CDD" id="cd00093">
    <property type="entry name" value="HTH_XRE"/>
    <property type="match status" value="1"/>
</dbReference>
<protein>
    <recommendedName>
        <fullName evidence="2">HTH cro/C1-type domain-containing protein</fullName>
    </recommendedName>
</protein>
<dbReference type="EMBL" id="CP022111">
    <property type="protein sequence ID" value="ASG22357.1"/>
    <property type="molecule type" value="Genomic_DNA"/>
</dbReference>
<reference evidence="3 4" key="1">
    <citation type="submission" date="2017-06" db="EMBL/GenBank/DDBJ databases">
        <title>Complete genome sequence of Nitrospirillum amazonense strain CBAmC, an endophytic nitrogen-fixing and plant growth-promoting bacterium, isolated from sugarcane.</title>
        <authorList>
            <person name="Schwab S."/>
            <person name="dos Santos Teixeira K.R."/>
            <person name="Simoes Araujo J.L."/>
            <person name="Soares Vidal M."/>
            <person name="Borges de Freitas H.R."/>
            <person name="Rivello Crivelaro A.L."/>
            <person name="Bueno de Camargo Nunes A."/>
            <person name="dos Santos C.M."/>
            <person name="Palmeira da Silva Rosa D."/>
            <person name="da Silva Padilha D."/>
            <person name="da Silva E."/>
            <person name="Araujo Terra L."/>
            <person name="Soares Mendes V."/>
            <person name="Farinelli L."/>
            <person name="Magalhaes Cruz L."/>
            <person name="Baldani J.I."/>
        </authorList>
    </citation>
    <scope>NUCLEOTIDE SEQUENCE [LARGE SCALE GENOMIC DNA]</scope>
    <source>
        <strain evidence="3 4">CBAmC</strain>
    </source>
</reference>
<dbReference type="GO" id="GO:0003677">
    <property type="term" value="F:DNA binding"/>
    <property type="evidence" value="ECO:0007669"/>
    <property type="project" value="InterPro"/>
</dbReference>
<organism evidence="3 4">
    <name type="scientific">Nitrospirillum viridazoti CBAmc</name>
    <dbReference type="NCBI Taxonomy" id="1441467"/>
    <lineage>
        <taxon>Bacteria</taxon>
        <taxon>Pseudomonadati</taxon>
        <taxon>Pseudomonadota</taxon>
        <taxon>Alphaproteobacteria</taxon>
        <taxon>Rhodospirillales</taxon>
        <taxon>Azospirillaceae</taxon>
        <taxon>Nitrospirillum</taxon>
        <taxon>Nitrospirillum viridazoti</taxon>
    </lineage>
</organism>
<dbReference type="PROSITE" id="PS50943">
    <property type="entry name" value="HTH_CROC1"/>
    <property type="match status" value="1"/>
</dbReference>
<dbReference type="InterPro" id="IPR010982">
    <property type="entry name" value="Lambda_DNA-bd_dom_sf"/>
</dbReference>
<proteinExistence type="predicted"/>
<dbReference type="SUPFAM" id="SSF47413">
    <property type="entry name" value="lambda repressor-like DNA-binding domains"/>
    <property type="match status" value="1"/>
</dbReference>
<name>A0A248JUF7_9PROT</name>
<feature type="domain" description="HTH cro/C1-type" evidence="2">
    <location>
        <begin position="46"/>
        <end position="74"/>
    </location>
</feature>
<feature type="region of interest" description="Disordered" evidence="1">
    <location>
        <begin position="1"/>
        <end position="21"/>
    </location>
</feature>
<evidence type="ECO:0000313" key="4">
    <source>
        <dbReference type="Proteomes" id="UP000197153"/>
    </source>
</evidence>
<dbReference type="Pfam" id="PF13560">
    <property type="entry name" value="HTH_31"/>
    <property type="match status" value="1"/>
</dbReference>
<feature type="region of interest" description="Disordered" evidence="1">
    <location>
        <begin position="71"/>
        <end position="98"/>
    </location>
</feature>
<sequence length="98" mass="10367">MRATRNGGTQRGAPPSSIREPHSVGFATACFAPVVDDIRVQFGRLLRQQRKAKSLTHEELAGRVGMAVPYLSDLGRGRGGSQPCDDGRSRPGPGPGAL</sequence>
<dbReference type="AlphaFoldDB" id="A0A248JUF7"/>
<gene>
    <name evidence="3" type="ORF">Y958_15505</name>
</gene>
<dbReference type="InterPro" id="IPR001387">
    <property type="entry name" value="Cro/C1-type_HTH"/>
</dbReference>
<accession>A0A248JUF7</accession>
<evidence type="ECO:0000259" key="2">
    <source>
        <dbReference type="PROSITE" id="PS50943"/>
    </source>
</evidence>
<dbReference type="Gene3D" id="1.10.260.40">
    <property type="entry name" value="lambda repressor-like DNA-binding domains"/>
    <property type="match status" value="1"/>
</dbReference>
<evidence type="ECO:0000256" key="1">
    <source>
        <dbReference type="SAM" id="MobiDB-lite"/>
    </source>
</evidence>
<dbReference type="KEGG" id="nao:Y958_15505"/>
<evidence type="ECO:0000313" key="3">
    <source>
        <dbReference type="EMBL" id="ASG22357.1"/>
    </source>
</evidence>